<proteinExistence type="predicted"/>
<organism evidence="2 3">
    <name type="scientific">Oikopleura dioica</name>
    <name type="common">Tunicate</name>
    <dbReference type="NCBI Taxonomy" id="34765"/>
    <lineage>
        <taxon>Eukaryota</taxon>
        <taxon>Metazoa</taxon>
        <taxon>Chordata</taxon>
        <taxon>Tunicata</taxon>
        <taxon>Appendicularia</taxon>
        <taxon>Copelata</taxon>
        <taxon>Oikopleuridae</taxon>
        <taxon>Oikopleura</taxon>
    </lineage>
</organism>
<sequence>MSAAHCNIRNDVRMVFGSLRDDRPFYYVMSDQFLSHPNWGADYLDYDFGILRAKTQIDLVSFPSAVAPIKLMDPMEHEFPMGTTMFETGFGRTNPGGYDGKPLQYGYYKAITIRECKKWWGPYAGGSRQQCAIGVPGEQDA</sequence>
<accession>A0ABN7SEK0</accession>
<protein>
    <submittedName>
        <fullName evidence="2">Oidioi.mRNA.OKI2018_I69.XSR.g14685.t1.cds</fullName>
    </submittedName>
</protein>
<dbReference type="InterPro" id="IPR018114">
    <property type="entry name" value="TRYPSIN_HIS"/>
</dbReference>
<evidence type="ECO:0000259" key="1">
    <source>
        <dbReference type="Pfam" id="PF00089"/>
    </source>
</evidence>
<dbReference type="PROSITE" id="PS00134">
    <property type="entry name" value="TRYPSIN_HIS"/>
    <property type="match status" value="1"/>
</dbReference>
<dbReference type="InterPro" id="IPR009003">
    <property type="entry name" value="Peptidase_S1_PA"/>
</dbReference>
<dbReference type="InterPro" id="IPR043504">
    <property type="entry name" value="Peptidase_S1_PA_chymotrypsin"/>
</dbReference>
<evidence type="ECO:0000313" key="2">
    <source>
        <dbReference type="EMBL" id="CAG5096578.1"/>
    </source>
</evidence>
<dbReference type="EMBL" id="OU015569">
    <property type="protein sequence ID" value="CAG5096578.1"/>
    <property type="molecule type" value="Genomic_DNA"/>
</dbReference>
<gene>
    <name evidence="2" type="ORF">OKIOD_LOCUS6243</name>
</gene>
<name>A0ABN7SEK0_OIKDI</name>
<dbReference type="InterPro" id="IPR001254">
    <property type="entry name" value="Trypsin_dom"/>
</dbReference>
<dbReference type="SUPFAM" id="SSF50494">
    <property type="entry name" value="Trypsin-like serine proteases"/>
    <property type="match status" value="1"/>
</dbReference>
<dbReference type="Gene3D" id="2.40.10.10">
    <property type="entry name" value="Trypsin-like serine proteases"/>
    <property type="match status" value="1"/>
</dbReference>
<dbReference type="Pfam" id="PF00089">
    <property type="entry name" value="Trypsin"/>
    <property type="match status" value="1"/>
</dbReference>
<feature type="domain" description="Peptidase S1" evidence="1">
    <location>
        <begin position="1"/>
        <end position="133"/>
    </location>
</feature>
<reference evidence="2 3" key="1">
    <citation type="submission" date="2021-04" db="EMBL/GenBank/DDBJ databases">
        <authorList>
            <person name="Bliznina A."/>
        </authorList>
    </citation>
    <scope>NUCLEOTIDE SEQUENCE [LARGE SCALE GENOMIC DNA]</scope>
</reference>
<evidence type="ECO:0000313" key="3">
    <source>
        <dbReference type="Proteomes" id="UP001158576"/>
    </source>
</evidence>
<dbReference type="Proteomes" id="UP001158576">
    <property type="component" value="Chromosome XSR"/>
</dbReference>
<keyword evidence="3" id="KW-1185">Reference proteome</keyword>